<proteinExistence type="inferred from homology"/>
<dbReference type="InterPro" id="IPR025110">
    <property type="entry name" value="AMP-bd_C"/>
</dbReference>
<dbReference type="OrthoDB" id="9803968at2"/>
<dbReference type="PANTHER" id="PTHR43201:SF5">
    <property type="entry name" value="MEDIUM-CHAIN ACYL-COA LIGASE ACSF2, MITOCHONDRIAL"/>
    <property type="match status" value="1"/>
</dbReference>
<reference evidence="5 6" key="1">
    <citation type="submission" date="2018-10" db="EMBL/GenBank/DDBJ databases">
        <title>Genomic Encyclopedia of Archaeal and Bacterial Type Strains, Phase II (KMG-II): from individual species to whole genera.</title>
        <authorList>
            <person name="Goeker M."/>
        </authorList>
    </citation>
    <scope>NUCLEOTIDE SEQUENCE [LARGE SCALE GENOMIC DNA]</scope>
    <source>
        <strain evidence="5 6">DSM 29317</strain>
    </source>
</reference>
<dbReference type="Pfam" id="PF00501">
    <property type="entry name" value="AMP-binding"/>
    <property type="match status" value="1"/>
</dbReference>
<dbReference type="Gene3D" id="3.30.300.30">
    <property type="match status" value="1"/>
</dbReference>
<dbReference type="GO" id="GO:0031956">
    <property type="term" value="F:medium-chain fatty acid-CoA ligase activity"/>
    <property type="evidence" value="ECO:0007669"/>
    <property type="project" value="TreeGrafter"/>
</dbReference>
<dbReference type="SUPFAM" id="SSF56801">
    <property type="entry name" value="Acetyl-CoA synthetase-like"/>
    <property type="match status" value="1"/>
</dbReference>
<sequence length="537" mass="58325">MYDMNLTTSHFPAQNDAEIRDITVGGLLREVAASHPDAVGMVDVAESGYCGQSWTYAEILAQAESLAEALATRFEVGDRVVVWAPNIPQWIFMEYACGMAGLVLVTANPSFQASELKYVLEQSGAVGLFMVDGYRGNPMAEIAREATKGNTRLREVVNLECEDALYAHGERPAILPDVQPDDAAQIQYTSGTTGFPKGAVLSHKNLVNNARLFCARKQVGPHSVWANFMPLFHTAGCATGALGCLQAACKMLLIKRFDADVFARLIEEQGVTTCFAVPTMLFNLLESLEQTPRDMSLLEVITTGGAPVPPDLVRRVRDRLGCHLLSAFGQTEHSPMICLNPVEATLKQIMETAGPPLPQTEVSIRSPEDNRVLPIGEVGEICARSYAVVIGYNDNPEATAAAIDADGWLHTGDLGTMDAQGFVRVTGRVKDMIIRGGENHFPAEIEAVLVTHRNVAQVAVVGLPDEKWGEVIAAFILSDQPLDVADLRTHCRAHLSAQKTPSVWVRVPDFPLTGSGKVQRFAIREKFLAGNYGEVLQ</sequence>
<name>A0A497ZKQ1_9RHOB</name>
<dbReference type="PANTHER" id="PTHR43201">
    <property type="entry name" value="ACYL-COA SYNTHETASE"/>
    <property type="match status" value="1"/>
</dbReference>
<evidence type="ECO:0000256" key="2">
    <source>
        <dbReference type="ARBA" id="ARBA00022598"/>
    </source>
</evidence>
<evidence type="ECO:0000259" key="3">
    <source>
        <dbReference type="Pfam" id="PF00501"/>
    </source>
</evidence>
<dbReference type="Pfam" id="PF13193">
    <property type="entry name" value="AMP-binding_C"/>
    <property type="match status" value="1"/>
</dbReference>
<dbReference type="InterPro" id="IPR045851">
    <property type="entry name" value="AMP-bd_C_sf"/>
</dbReference>
<dbReference type="PROSITE" id="PS00455">
    <property type="entry name" value="AMP_BINDING"/>
    <property type="match status" value="1"/>
</dbReference>
<comment type="similarity">
    <text evidence="1">Belongs to the ATP-dependent AMP-binding enzyme family.</text>
</comment>
<keyword evidence="2" id="KW-0436">Ligase</keyword>
<dbReference type="Gene3D" id="3.40.50.980">
    <property type="match status" value="2"/>
</dbReference>
<dbReference type="EMBL" id="RCCT01000002">
    <property type="protein sequence ID" value="RLK08252.1"/>
    <property type="molecule type" value="Genomic_DNA"/>
</dbReference>
<dbReference type="AlphaFoldDB" id="A0A497ZKQ1"/>
<evidence type="ECO:0000259" key="4">
    <source>
        <dbReference type="Pfam" id="PF13193"/>
    </source>
</evidence>
<organism evidence="5 6">
    <name type="scientific">Ruegeria conchae</name>
    <dbReference type="NCBI Taxonomy" id="981384"/>
    <lineage>
        <taxon>Bacteria</taxon>
        <taxon>Pseudomonadati</taxon>
        <taxon>Pseudomonadota</taxon>
        <taxon>Alphaproteobacteria</taxon>
        <taxon>Rhodobacterales</taxon>
        <taxon>Roseobacteraceae</taxon>
        <taxon>Ruegeria</taxon>
    </lineage>
</organism>
<evidence type="ECO:0000313" key="5">
    <source>
        <dbReference type="EMBL" id="RLK08252.1"/>
    </source>
</evidence>
<dbReference type="InterPro" id="IPR000873">
    <property type="entry name" value="AMP-dep_synth/lig_dom"/>
</dbReference>
<evidence type="ECO:0000256" key="1">
    <source>
        <dbReference type="ARBA" id="ARBA00006432"/>
    </source>
</evidence>
<dbReference type="STRING" id="981384.GCA_000192475_00435"/>
<dbReference type="Proteomes" id="UP000271700">
    <property type="component" value="Unassembled WGS sequence"/>
</dbReference>
<feature type="domain" description="AMP-dependent synthetase/ligase" evidence="3">
    <location>
        <begin position="29"/>
        <end position="392"/>
    </location>
</feature>
<feature type="domain" description="AMP-binding enzyme C-terminal" evidence="4">
    <location>
        <begin position="444"/>
        <end position="517"/>
    </location>
</feature>
<dbReference type="Gene3D" id="2.30.38.10">
    <property type="entry name" value="Luciferase, Domain 3"/>
    <property type="match status" value="1"/>
</dbReference>
<gene>
    <name evidence="5" type="ORF">CLV75_1923</name>
</gene>
<keyword evidence="6" id="KW-1185">Reference proteome</keyword>
<evidence type="ECO:0000313" key="6">
    <source>
        <dbReference type="Proteomes" id="UP000271700"/>
    </source>
</evidence>
<accession>A0A497ZKQ1</accession>
<dbReference type="InterPro" id="IPR020845">
    <property type="entry name" value="AMP-binding_CS"/>
</dbReference>
<comment type="caution">
    <text evidence="5">The sequence shown here is derived from an EMBL/GenBank/DDBJ whole genome shotgun (WGS) entry which is preliminary data.</text>
</comment>
<protein>
    <submittedName>
        <fullName evidence="5">Fatty-acyl-CoA synthase</fullName>
    </submittedName>
</protein>
<dbReference type="GO" id="GO:0006631">
    <property type="term" value="P:fatty acid metabolic process"/>
    <property type="evidence" value="ECO:0007669"/>
    <property type="project" value="TreeGrafter"/>
</dbReference>